<evidence type="ECO:0000256" key="3">
    <source>
        <dbReference type="ARBA" id="ARBA00023163"/>
    </source>
</evidence>
<sequence length="602" mass="66201">MMDAFTTSDLTSIWTNPTVHTASSSASTSLINDFSIQDTLQQRLQGLIDTAPESWTYAIFWQASVIEYPGSPVLAWGDGYYKGDITRPKPVLSPGGSTVAQNSDSDTIAEQQYRKKVLRELNSLISGAQSSDNDVLDEEVTDTEWFFLISMTQSFVYGNGVPGQAALTNQPVWVAGRERLEGSQCERARQGLGFGLQTIVCIPCADGVIELGSTELIFQSLDVMKKVRVSFSFSFDLMQVKMDGGDNDPSSIWLTDPVASVKETVDANGSNVSEQLCAAENIRTVQNPKRGVSGSRELNFSDFRSIDGATDGGNGKSSCKISESRKILNFGERAKENDNTSKKKKPRTSSGSNEDGMVSFVSSVPPSSGTAKPVGAALARVDSDQSDLEPAVIVQVETKKVIEPEKKPRKRGRKPANGREEPLNHVEAERQRREKLNQRFYALRAVVPNVSKMDKASLLGDAILYINKLKIKLENTELYTLDLRNQIVTLKKELSTNNFQHSPPSPVSVPAPTTILEVDVKIIEHDAMIRVQCNKKNHPVARLMAALKELDLEVSHANVSVVNELMVQQATVKMGERLYTEDQIRSSLTKSFSDAYVMSCDD</sequence>
<comment type="subcellular location">
    <subcellularLocation>
        <location evidence="1 5">Nucleus</location>
    </subcellularLocation>
</comment>
<keyword evidence="2 5" id="KW-0805">Transcription regulation</keyword>
<evidence type="ECO:0000313" key="9">
    <source>
        <dbReference type="Proteomes" id="UP001229421"/>
    </source>
</evidence>
<dbReference type="InterPro" id="IPR036638">
    <property type="entry name" value="HLH_DNA-bd_sf"/>
</dbReference>
<dbReference type="SUPFAM" id="SSF47459">
    <property type="entry name" value="HLH, helix-loop-helix DNA-binding domain"/>
    <property type="match status" value="1"/>
</dbReference>
<dbReference type="PANTHER" id="PTHR11514">
    <property type="entry name" value="MYC"/>
    <property type="match status" value="1"/>
</dbReference>
<name>A0AAD8JUJ4_TARER</name>
<evidence type="ECO:0000256" key="2">
    <source>
        <dbReference type="ARBA" id="ARBA00023015"/>
    </source>
</evidence>
<feature type="compositionally biased region" description="Low complexity" evidence="6">
    <location>
        <begin position="358"/>
        <end position="368"/>
    </location>
</feature>
<dbReference type="GO" id="GO:0005634">
    <property type="term" value="C:nucleus"/>
    <property type="evidence" value="ECO:0007669"/>
    <property type="project" value="UniProtKB-SubCell"/>
</dbReference>
<dbReference type="PANTHER" id="PTHR11514:SF43">
    <property type="entry name" value="TRANSCRIPTION FACTOR MYC2"/>
    <property type="match status" value="1"/>
</dbReference>
<keyword evidence="4 5" id="KW-0539">Nucleus</keyword>
<evidence type="ECO:0000313" key="8">
    <source>
        <dbReference type="EMBL" id="KAK1408942.1"/>
    </source>
</evidence>
<evidence type="ECO:0000256" key="4">
    <source>
        <dbReference type="ARBA" id="ARBA00023242"/>
    </source>
</evidence>
<dbReference type="GO" id="GO:0003700">
    <property type="term" value="F:DNA-binding transcription factor activity"/>
    <property type="evidence" value="ECO:0007669"/>
    <property type="project" value="InterPro"/>
</dbReference>
<feature type="compositionally biased region" description="Basic and acidic residues" evidence="6">
    <location>
        <begin position="330"/>
        <end position="341"/>
    </location>
</feature>
<comment type="caution">
    <text evidence="8">The sequence shown here is derived from an EMBL/GenBank/DDBJ whole genome shotgun (WGS) entry which is preliminary data.</text>
</comment>
<evidence type="ECO:0000256" key="6">
    <source>
        <dbReference type="SAM" id="MobiDB-lite"/>
    </source>
</evidence>
<dbReference type="AlphaFoldDB" id="A0AAD8JUJ4"/>
<gene>
    <name evidence="8" type="ORF">QVD17_41114</name>
</gene>
<dbReference type="CDD" id="cd11449">
    <property type="entry name" value="bHLH_AtAIB_like"/>
    <property type="match status" value="1"/>
</dbReference>
<dbReference type="SMART" id="SM00353">
    <property type="entry name" value="HLH"/>
    <property type="match status" value="1"/>
</dbReference>
<dbReference type="GO" id="GO:0000976">
    <property type="term" value="F:transcription cis-regulatory region binding"/>
    <property type="evidence" value="ECO:0007669"/>
    <property type="project" value="TreeGrafter"/>
</dbReference>
<feature type="region of interest" description="Disordered" evidence="6">
    <location>
        <begin position="330"/>
        <end position="382"/>
    </location>
</feature>
<feature type="domain" description="BHLH" evidence="7">
    <location>
        <begin position="420"/>
        <end position="469"/>
    </location>
</feature>
<evidence type="ECO:0000259" key="7">
    <source>
        <dbReference type="PROSITE" id="PS50888"/>
    </source>
</evidence>
<evidence type="ECO:0000256" key="1">
    <source>
        <dbReference type="ARBA" id="ARBA00004123"/>
    </source>
</evidence>
<feature type="compositionally biased region" description="Basic residues" evidence="6">
    <location>
        <begin position="407"/>
        <end position="416"/>
    </location>
</feature>
<dbReference type="InterPro" id="IPR011598">
    <property type="entry name" value="bHLH_dom"/>
</dbReference>
<dbReference type="Gene3D" id="4.10.280.10">
    <property type="entry name" value="Helix-loop-helix DNA-binding domain"/>
    <property type="match status" value="1"/>
</dbReference>
<feature type="region of interest" description="Disordered" evidence="6">
    <location>
        <begin position="403"/>
        <end position="430"/>
    </location>
</feature>
<dbReference type="InterPro" id="IPR025610">
    <property type="entry name" value="MYC/MYB_N"/>
</dbReference>
<reference evidence="8" key="1">
    <citation type="journal article" date="2023" name="bioRxiv">
        <title>Improved chromosome-level genome assembly for marigold (Tagetes erecta).</title>
        <authorList>
            <person name="Jiang F."/>
            <person name="Yuan L."/>
            <person name="Wang S."/>
            <person name="Wang H."/>
            <person name="Xu D."/>
            <person name="Wang A."/>
            <person name="Fan W."/>
        </authorList>
    </citation>
    <scope>NUCLEOTIDE SEQUENCE</scope>
    <source>
        <strain evidence="8">WSJ</strain>
        <tissue evidence="8">Leaf</tissue>
    </source>
</reference>
<dbReference type="InterPro" id="IPR045084">
    <property type="entry name" value="AIB/MYC-like"/>
</dbReference>
<keyword evidence="3 5" id="KW-0804">Transcription</keyword>
<keyword evidence="9" id="KW-1185">Reference proteome</keyword>
<dbReference type="EMBL" id="JAUHHV010000011">
    <property type="protein sequence ID" value="KAK1408942.1"/>
    <property type="molecule type" value="Genomic_DNA"/>
</dbReference>
<accession>A0AAD8JUJ4</accession>
<feature type="compositionally biased region" description="Basic and acidic residues" evidence="6">
    <location>
        <begin position="417"/>
        <end position="430"/>
    </location>
</feature>
<protein>
    <recommendedName>
        <fullName evidence="5">Transcription factor</fullName>
        <shortName evidence="5">bHLH transcription factor</shortName>
    </recommendedName>
    <alternativeName>
        <fullName evidence="5">Basic helix-loop-helix protein</fullName>
    </alternativeName>
</protein>
<dbReference type="PROSITE" id="PS50888">
    <property type="entry name" value="BHLH"/>
    <property type="match status" value="1"/>
</dbReference>
<proteinExistence type="predicted"/>
<dbReference type="GO" id="GO:0046983">
    <property type="term" value="F:protein dimerization activity"/>
    <property type="evidence" value="ECO:0007669"/>
    <property type="project" value="InterPro"/>
</dbReference>
<dbReference type="Pfam" id="PF22754">
    <property type="entry name" value="bHLH-TF_ACT-like_plant"/>
    <property type="match status" value="1"/>
</dbReference>
<evidence type="ECO:0000256" key="5">
    <source>
        <dbReference type="RuleBase" id="RU369104"/>
    </source>
</evidence>
<dbReference type="Pfam" id="PF14215">
    <property type="entry name" value="bHLH-MYC_N"/>
    <property type="match status" value="1"/>
</dbReference>
<dbReference type="Proteomes" id="UP001229421">
    <property type="component" value="Unassembled WGS sequence"/>
</dbReference>
<dbReference type="Pfam" id="PF00010">
    <property type="entry name" value="HLH"/>
    <property type="match status" value="1"/>
</dbReference>
<dbReference type="InterPro" id="IPR054502">
    <property type="entry name" value="bHLH-TF_ACT-like_plant"/>
</dbReference>
<organism evidence="8 9">
    <name type="scientific">Tagetes erecta</name>
    <name type="common">African marigold</name>
    <dbReference type="NCBI Taxonomy" id="13708"/>
    <lineage>
        <taxon>Eukaryota</taxon>
        <taxon>Viridiplantae</taxon>
        <taxon>Streptophyta</taxon>
        <taxon>Embryophyta</taxon>
        <taxon>Tracheophyta</taxon>
        <taxon>Spermatophyta</taxon>
        <taxon>Magnoliopsida</taxon>
        <taxon>eudicotyledons</taxon>
        <taxon>Gunneridae</taxon>
        <taxon>Pentapetalae</taxon>
        <taxon>asterids</taxon>
        <taxon>campanulids</taxon>
        <taxon>Asterales</taxon>
        <taxon>Asteraceae</taxon>
        <taxon>Asteroideae</taxon>
        <taxon>Heliantheae alliance</taxon>
        <taxon>Tageteae</taxon>
        <taxon>Tagetes</taxon>
    </lineage>
</organism>